<name>A0AAW0AU30_9AGAR</name>
<accession>A0AAW0AU30</accession>
<reference evidence="1 2" key="1">
    <citation type="submission" date="2024-01" db="EMBL/GenBank/DDBJ databases">
        <title>A draft genome for a cacao thread blight-causing isolate of Paramarasmius palmivorus.</title>
        <authorList>
            <person name="Baruah I.K."/>
            <person name="Bukari Y."/>
            <person name="Amoako-Attah I."/>
            <person name="Meinhardt L.W."/>
            <person name="Bailey B.A."/>
            <person name="Cohen S.P."/>
        </authorList>
    </citation>
    <scope>NUCLEOTIDE SEQUENCE [LARGE SCALE GENOMIC DNA]</scope>
    <source>
        <strain evidence="1 2">GH-12</strain>
    </source>
</reference>
<comment type="caution">
    <text evidence="1">The sequence shown here is derived from an EMBL/GenBank/DDBJ whole genome shotgun (WGS) entry which is preliminary data.</text>
</comment>
<proteinExistence type="predicted"/>
<dbReference type="EMBL" id="JAYKXP010000274">
    <property type="protein sequence ID" value="KAK7016799.1"/>
    <property type="molecule type" value="Genomic_DNA"/>
</dbReference>
<evidence type="ECO:0000313" key="1">
    <source>
        <dbReference type="EMBL" id="KAK7016799.1"/>
    </source>
</evidence>
<evidence type="ECO:0000313" key="2">
    <source>
        <dbReference type="Proteomes" id="UP001383192"/>
    </source>
</evidence>
<organism evidence="1 2">
    <name type="scientific">Paramarasmius palmivorus</name>
    <dbReference type="NCBI Taxonomy" id="297713"/>
    <lineage>
        <taxon>Eukaryota</taxon>
        <taxon>Fungi</taxon>
        <taxon>Dikarya</taxon>
        <taxon>Basidiomycota</taxon>
        <taxon>Agaricomycotina</taxon>
        <taxon>Agaricomycetes</taxon>
        <taxon>Agaricomycetidae</taxon>
        <taxon>Agaricales</taxon>
        <taxon>Marasmiineae</taxon>
        <taxon>Marasmiaceae</taxon>
        <taxon>Paramarasmius</taxon>
    </lineage>
</organism>
<protein>
    <submittedName>
        <fullName evidence="1">Uncharacterized protein</fullName>
    </submittedName>
</protein>
<dbReference type="AlphaFoldDB" id="A0AAW0AU30"/>
<dbReference type="Proteomes" id="UP001383192">
    <property type="component" value="Unassembled WGS sequence"/>
</dbReference>
<sequence>MPNPGAFHGVRLAVLKSFLDEWRQVVEDGNELEFLSKVIHVFHALFPETLAPDAELDEEVIMARLASLNVEDLEDPIFMPPVQQHGQSNTEYEAAKVEYEELKKQYVFRADQISRWFNYRHPSRPTHETRKEPDTLDRLLGKLSGAPSNPCCRKSAFTVWAQAHPEIVQPLIDQRVLELEAQVAAQEKKQGLTTTELLSNVAGKAVESGTSNMLSRYSVQD</sequence>
<gene>
    <name evidence="1" type="ORF">VNI00_018808</name>
</gene>
<keyword evidence="2" id="KW-1185">Reference proteome</keyword>